<keyword evidence="3" id="KW-1185">Reference proteome</keyword>
<feature type="transmembrane region" description="Helical" evidence="1">
    <location>
        <begin position="62"/>
        <end position="84"/>
    </location>
</feature>
<feature type="transmembrane region" description="Helical" evidence="1">
    <location>
        <begin position="96"/>
        <end position="125"/>
    </location>
</feature>
<evidence type="ECO:0000313" key="3">
    <source>
        <dbReference type="Proteomes" id="UP000542125"/>
    </source>
</evidence>
<accession>A0A7Y9IXH4</accession>
<sequence length="184" mass="20319">MGDIARFILNILFTLFGAVLLLRVWLQMARMPPFNTVSQTVFKVTDWLVIPLRRVLGSRGGIDWACVFAAWLCAVVFLFATVAVSGISPLDFFPEALWIAVVMVLKWAVNLVMWITLLMVIMSWVNPSAPAMPVLIALTDPLLAPIRRVMPSLGGLDLAPIVLFILTQVALMVIARIGLPFLGM</sequence>
<organism evidence="2 3">
    <name type="scientific">Pigmentiphaga litoralis</name>
    <dbReference type="NCBI Taxonomy" id="516702"/>
    <lineage>
        <taxon>Bacteria</taxon>
        <taxon>Pseudomonadati</taxon>
        <taxon>Pseudomonadota</taxon>
        <taxon>Betaproteobacteria</taxon>
        <taxon>Burkholderiales</taxon>
        <taxon>Alcaligenaceae</taxon>
        <taxon>Pigmentiphaga</taxon>
    </lineage>
</organism>
<keyword evidence="1" id="KW-1133">Transmembrane helix</keyword>
<protein>
    <submittedName>
        <fullName evidence="2">YggT family protein</fullName>
    </submittedName>
</protein>
<dbReference type="InterPro" id="IPR003425">
    <property type="entry name" value="CCB3/YggT"/>
</dbReference>
<dbReference type="AlphaFoldDB" id="A0A7Y9IXH4"/>
<feature type="transmembrane region" description="Helical" evidence="1">
    <location>
        <begin position="158"/>
        <end position="179"/>
    </location>
</feature>
<keyword evidence="1" id="KW-0472">Membrane</keyword>
<gene>
    <name evidence="2" type="ORF">FHW18_004138</name>
</gene>
<dbReference type="RefSeq" id="WP_257022574.1">
    <property type="nucleotide sequence ID" value="NZ_JACBYR010000002.1"/>
</dbReference>
<dbReference type="Pfam" id="PF02325">
    <property type="entry name" value="CCB3_YggT"/>
    <property type="match status" value="2"/>
</dbReference>
<feature type="transmembrane region" description="Helical" evidence="1">
    <location>
        <begin position="7"/>
        <end position="26"/>
    </location>
</feature>
<keyword evidence="1" id="KW-0812">Transmembrane</keyword>
<proteinExistence type="predicted"/>
<dbReference type="GO" id="GO:0016020">
    <property type="term" value="C:membrane"/>
    <property type="evidence" value="ECO:0007669"/>
    <property type="project" value="InterPro"/>
</dbReference>
<dbReference type="EMBL" id="JACBYR010000002">
    <property type="protein sequence ID" value="NYE84831.1"/>
    <property type="molecule type" value="Genomic_DNA"/>
</dbReference>
<dbReference type="Proteomes" id="UP000542125">
    <property type="component" value="Unassembled WGS sequence"/>
</dbReference>
<evidence type="ECO:0000256" key="1">
    <source>
        <dbReference type="SAM" id="Phobius"/>
    </source>
</evidence>
<name>A0A7Y9IXH4_9BURK</name>
<comment type="caution">
    <text evidence="2">The sequence shown here is derived from an EMBL/GenBank/DDBJ whole genome shotgun (WGS) entry which is preliminary data.</text>
</comment>
<reference evidence="2 3" key="1">
    <citation type="submission" date="2020-07" db="EMBL/GenBank/DDBJ databases">
        <title>Genomic Encyclopedia of Type Strains, Phase IV (KMG-V): Genome sequencing to study the core and pangenomes of soil and plant-associated prokaryotes.</title>
        <authorList>
            <person name="Whitman W."/>
        </authorList>
    </citation>
    <scope>NUCLEOTIDE SEQUENCE [LARGE SCALE GENOMIC DNA]</scope>
    <source>
        <strain evidence="2 3">SAS40</strain>
    </source>
</reference>
<evidence type="ECO:0000313" key="2">
    <source>
        <dbReference type="EMBL" id="NYE84831.1"/>
    </source>
</evidence>